<feature type="transmembrane region" description="Helical" evidence="6">
    <location>
        <begin position="158"/>
        <end position="178"/>
    </location>
</feature>
<evidence type="ECO:0000256" key="5">
    <source>
        <dbReference type="ARBA" id="ARBA00023136"/>
    </source>
</evidence>
<dbReference type="Proteomes" id="UP001326613">
    <property type="component" value="Chromosome"/>
</dbReference>
<evidence type="ECO:0000256" key="6">
    <source>
        <dbReference type="SAM" id="Phobius"/>
    </source>
</evidence>
<feature type="transmembrane region" description="Helical" evidence="6">
    <location>
        <begin position="45"/>
        <end position="69"/>
    </location>
</feature>
<keyword evidence="8" id="KW-1185">Reference proteome</keyword>
<evidence type="ECO:0000256" key="2">
    <source>
        <dbReference type="ARBA" id="ARBA00010544"/>
    </source>
</evidence>
<evidence type="ECO:0000256" key="3">
    <source>
        <dbReference type="ARBA" id="ARBA00022692"/>
    </source>
</evidence>
<protein>
    <recommendedName>
        <fullName evidence="9">Heme exporter protein B</fullName>
    </recommendedName>
</protein>
<evidence type="ECO:0000313" key="8">
    <source>
        <dbReference type="Proteomes" id="UP001326613"/>
    </source>
</evidence>
<keyword evidence="3 6" id="KW-0812">Transmembrane</keyword>
<gene>
    <name evidence="7" type="ORF">Trichorick_00911</name>
</gene>
<keyword evidence="5 6" id="KW-0472">Membrane</keyword>
<keyword evidence="4 6" id="KW-1133">Transmembrane helix</keyword>
<dbReference type="RefSeq" id="WP_323737832.1">
    <property type="nucleotide sequence ID" value="NZ_CP112932.1"/>
</dbReference>
<reference evidence="7 8" key="1">
    <citation type="submission" date="2022-10" db="EMBL/GenBank/DDBJ databases">
        <title>Host association and intracellularity evolved multiple times independently in the Rickettsiales.</title>
        <authorList>
            <person name="Castelli M."/>
            <person name="Nardi T."/>
            <person name="Gammuto L."/>
            <person name="Bellinzona G."/>
            <person name="Sabaneyeva E."/>
            <person name="Potekhin A."/>
            <person name="Serra V."/>
            <person name="Petroni G."/>
            <person name="Sassera D."/>
        </authorList>
    </citation>
    <scope>NUCLEOTIDE SEQUENCE [LARGE SCALE GENOMIC DNA]</scope>
    <source>
        <strain evidence="7 8">Kr 154-4</strain>
    </source>
</reference>
<proteinExistence type="inferred from homology"/>
<name>A0ABZ0UTP6_9RICK</name>
<evidence type="ECO:0000256" key="1">
    <source>
        <dbReference type="ARBA" id="ARBA00004141"/>
    </source>
</evidence>
<evidence type="ECO:0008006" key="9">
    <source>
        <dbReference type="Google" id="ProtNLM"/>
    </source>
</evidence>
<dbReference type="InterPro" id="IPR003544">
    <property type="entry name" value="Cyt_c_biogenesis_CcmB"/>
</dbReference>
<comment type="similarity">
    <text evidence="2">Belongs to the CcmB/CycW/HelB family.</text>
</comment>
<feature type="transmembrane region" description="Helical" evidence="6">
    <location>
        <begin position="90"/>
        <end position="117"/>
    </location>
</feature>
<feature type="transmembrane region" description="Helical" evidence="6">
    <location>
        <begin position="123"/>
        <end position="146"/>
    </location>
</feature>
<organism evidence="7 8">
    <name type="scientific">Candidatus Trichorickettsia mobilis</name>
    <dbReference type="NCBI Taxonomy" id="1346319"/>
    <lineage>
        <taxon>Bacteria</taxon>
        <taxon>Pseudomonadati</taxon>
        <taxon>Pseudomonadota</taxon>
        <taxon>Alphaproteobacteria</taxon>
        <taxon>Rickettsiales</taxon>
        <taxon>Rickettsiaceae</taxon>
        <taxon>Rickettsieae</taxon>
        <taxon>Candidatus Trichorickettsia</taxon>
    </lineage>
</organism>
<feature type="transmembrane region" description="Helical" evidence="6">
    <location>
        <begin position="21"/>
        <end position="39"/>
    </location>
</feature>
<evidence type="ECO:0000313" key="7">
    <source>
        <dbReference type="EMBL" id="WPY01018.1"/>
    </source>
</evidence>
<dbReference type="Pfam" id="PF03379">
    <property type="entry name" value="CcmB"/>
    <property type="match status" value="1"/>
</dbReference>
<sequence>MQKLVPLLRQELIIQYKINNLIKYLIAFFIFSALSIVLINKQEEINKFGILFSVIYIPLSFIGFANIIFKQDIEDGTLELLLSSFSAVEIVVAKFGAILISSTIGAIINMPIILIIFNLTRSTLIKLSITLILLLILASALLVLIAAMQGYFRSNTNFLSILIMPLIIPNIIMAGLILQEETNFYLLTIMTGIDLIVVPCTIFLSSYLIKNVYNI</sequence>
<dbReference type="EMBL" id="CP112932">
    <property type="protein sequence ID" value="WPY01018.1"/>
    <property type="molecule type" value="Genomic_DNA"/>
</dbReference>
<accession>A0ABZ0UTP6</accession>
<feature type="transmembrane region" description="Helical" evidence="6">
    <location>
        <begin position="184"/>
        <end position="209"/>
    </location>
</feature>
<evidence type="ECO:0000256" key="4">
    <source>
        <dbReference type="ARBA" id="ARBA00022989"/>
    </source>
</evidence>
<comment type="subcellular location">
    <subcellularLocation>
        <location evidence="1">Membrane</location>
        <topology evidence="1">Multi-pass membrane protein</topology>
    </subcellularLocation>
</comment>